<evidence type="ECO:0000313" key="4">
    <source>
        <dbReference type="Proteomes" id="UP000248014"/>
    </source>
</evidence>
<keyword evidence="2" id="KW-0812">Transmembrane</keyword>
<sequence>MTIFLILGAAAGFYMLWLLFRLASLALPVCVATGTGFALLRHEFGYPAAILAAFGAGIATLLIGQLLVAFTRSPLLRLAIALLFAVPAAFAGYQAAHSLGSLATNSSSVLAILGSIAAFATSASAWQSVMGGSDHNNANSADGRSLSSNPHPGGAIISD</sequence>
<comment type="caution">
    <text evidence="3">The sequence shown here is derived from an EMBL/GenBank/DDBJ whole genome shotgun (WGS) entry which is preliminary data.</text>
</comment>
<name>A0A2V3V0V2_9SPHN</name>
<protein>
    <submittedName>
        <fullName evidence="3">Uncharacterized protein</fullName>
    </submittedName>
</protein>
<evidence type="ECO:0000256" key="1">
    <source>
        <dbReference type="SAM" id="MobiDB-lite"/>
    </source>
</evidence>
<gene>
    <name evidence="3" type="ORF">C7451_109155</name>
</gene>
<reference evidence="3 4" key="1">
    <citation type="submission" date="2018-05" db="EMBL/GenBank/DDBJ databases">
        <title>Genomic Encyclopedia of Type Strains, Phase IV (KMG-IV): sequencing the most valuable type-strain genomes for metagenomic binning, comparative biology and taxonomic classification.</title>
        <authorList>
            <person name="Goeker M."/>
        </authorList>
    </citation>
    <scope>NUCLEOTIDE SEQUENCE [LARGE SCALE GENOMIC DNA]</scope>
    <source>
        <strain evidence="3 4">DSM 3183</strain>
    </source>
</reference>
<feature type="transmembrane region" description="Helical" evidence="2">
    <location>
        <begin position="44"/>
        <end position="68"/>
    </location>
</feature>
<keyword evidence="2" id="KW-1133">Transmembrane helix</keyword>
<dbReference type="OrthoDB" id="7219977at2"/>
<organism evidence="3 4">
    <name type="scientific">Blastomonas natatoria</name>
    <dbReference type="NCBI Taxonomy" id="34015"/>
    <lineage>
        <taxon>Bacteria</taxon>
        <taxon>Pseudomonadati</taxon>
        <taxon>Pseudomonadota</taxon>
        <taxon>Alphaproteobacteria</taxon>
        <taxon>Sphingomonadales</taxon>
        <taxon>Sphingomonadaceae</taxon>
        <taxon>Blastomonas</taxon>
    </lineage>
</organism>
<accession>A0A2V3V0V2</accession>
<keyword evidence="4" id="KW-1185">Reference proteome</keyword>
<evidence type="ECO:0000256" key="2">
    <source>
        <dbReference type="SAM" id="Phobius"/>
    </source>
</evidence>
<dbReference type="RefSeq" id="WP_110299382.1">
    <property type="nucleotide sequence ID" value="NZ_QJJM01000009.1"/>
</dbReference>
<dbReference type="Proteomes" id="UP000248014">
    <property type="component" value="Unassembled WGS sequence"/>
</dbReference>
<feature type="transmembrane region" description="Helical" evidence="2">
    <location>
        <begin position="108"/>
        <end position="126"/>
    </location>
</feature>
<keyword evidence="2" id="KW-0472">Membrane</keyword>
<dbReference type="EMBL" id="QJJM01000009">
    <property type="protein sequence ID" value="PXW73865.1"/>
    <property type="molecule type" value="Genomic_DNA"/>
</dbReference>
<evidence type="ECO:0000313" key="3">
    <source>
        <dbReference type="EMBL" id="PXW73865.1"/>
    </source>
</evidence>
<dbReference type="AlphaFoldDB" id="A0A2V3V0V2"/>
<feature type="compositionally biased region" description="Polar residues" evidence="1">
    <location>
        <begin position="137"/>
        <end position="150"/>
    </location>
</feature>
<feature type="transmembrane region" description="Helical" evidence="2">
    <location>
        <begin position="75"/>
        <end position="96"/>
    </location>
</feature>
<proteinExistence type="predicted"/>
<feature type="region of interest" description="Disordered" evidence="1">
    <location>
        <begin position="137"/>
        <end position="159"/>
    </location>
</feature>